<dbReference type="SMART" id="SM00645">
    <property type="entry name" value="Pept_C1"/>
    <property type="match status" value="1"/>
</dbReference>
<dbReference type="AlphaFoldDB" id="A0A154I9W5"/>
<evidence type="ECO:0000256" key="1">
    <source>
        <dbReference type="SAM" id="Phobius"/>
    </source>
</evidence>
<keyword evidence="1" id="KW-0812">Transmembrane</keyword>
<evidence type="ECO:0000259" key="2">
    <source>
        <dbReference type="SMART" id="SM00645"/>
    </source>
</evidence>
<proteinExistence type="predicted"/>
<name>A0A154I9W5_RHILE</name>
<dbReference type="GO" id="GO:0006508">
    <property type="term" value="P:proteolysis"/>
    <property type="evidence" value="ECO:0007669"/>
    <property type="project" value="InterPro"/>
</dbReference>
<keyword evidence="1" id="KW-1133">Transmembrane helix</keyword>
<organism evidence="3">
    <name type="scientific">Rhizobium leguminosarum</name>
    <dbReference type="NCBI Taxonomy" id="384"/>
    <lineage>
        <taxon>Bacteria</taxon>
        <taxon>Pseudomonadati</taxon>
        <taxon>Pseudomonadota</taxon>
        <taxon>Alphaproteobacteria</taxon>
        <taxon>Hyphomicrobiales</taxon>
        <taxon>Rhizobiaceae</taxon>
        <taxon>Rhizobium/Agrobacterium group</taxon>
        <taxon>Rhizobium</taxon>
    </lineage>
</organism>
<evidence type="ECO:0000313" key="3">
    <source>
        <dbReference type="EMBL" id="KZA97393.1"/>
    </source>
</evidence>
<keyword evidence="1" id="KW-0472">Membrane</keyword>
<dbReference type="Gene3D" id="3.90.70.10">
    <property type="entry name" value="Cysteine proteinases"/>
    <property type="match status" value="1"/>
</dbReference>
<dbReference type="CDD" id="cd02619">
    <property type="entry name" value="Peptidase_C1"/>
    <property type="match status" value="1"/>
</dbReference>
<dbReference type="EMBL" id="LVYU01000134">
    <property type="protein sequence ID" value="KZA97393.1"/>
    <property type="molecule type" value="Genomic_DNA"/>
</dbReference>
<dbReference type="Pfam" id="PF00112">
    <property type="entry name" value="Peptidase_C1"/>
    <property type="match status" value="1"/>
</dbReference>
<dbReference type="GO" id="GO:0008234">
    <property type="term" value="F:cysteine-type peptidase activity"/>
    <property type="evidence" value="ECO:0007669"/>
    <property type="project" value="InterPro"/>
</dbReference>
<sequence>MGDVVGKFLELIPFIRDGSQFLRIVFSAWVVFTAALAVFAIVEAVSKPSPSGTFSIDLKDGSYYEERELLLTGSGLAASAVLTPRVYLVEPAGRVEEPQPHADVVRSSDSSWQLRWIRFSAPGKHDILVDVKNSDGSIISPKPIRVIVGAWAAVSPSSSDTSVKPATPAVASAGEIGEIRIRDTGPEGSIAGLAVASAIEASYAGKGESLPYVSGRYLYERSQRLDSLEPDAIGTSLSRVINVADQFGVFDESIWPYIPGNRSLPNGMTWDKLDSIAIDKGRRATFQKLDNLDQAKSEISAGRPVVVGFRVSENLMKYSGGIYQGSASQDGQDQFLGLTAVVLVAYDATTNAFRFANMWGTGWGEQGFGRISSSALQVGIDTSNMWSVAPAK</sequence>
<dbReference type="InterPro" id="IPR000668">
    <property type="entry name" value="Peptidase_C1A_C"/>
</dbReference>
<dbReference type="InterPro" id="IPR038765">
    <property type="entry name" value="Papain-like_cys_pep_sf"/>
</dbReference>
<feature type="domain" description="Peptidase C1A papain C-terminal" evidence="2">
    <location>
        <begin position="176"/>
        <end position="389"/>
    </location>
</feature>
<feature type="transmembrane region" description="Helical" evidence="1">
    <location>
        <begin position="21"/>
        <end position="42"/>
    </location>
</feature>
<gene>
    <name evidence="3" type="ORF">A4A59_04310</name>
</gene>
<accession>A0A154I9W5</accession>
<protein>
    <recommendedName>
        <fullName evidence="2">Peptidase C1A papain C-terminal domain-containing protein</fullName>
    </recommendedName>
</protein>
<comment type="caution">
    <text evidence="3">The sequence shown here is derived from an EMBL/GenBank/DDBJ whole genome shotgun (WGS) entry which is preliminary data.</text>
</comment>
<reference evidence="3" key="1">
    <citation type="submission" date="2016-03" db="EMBL/GenBank/DDBJ databases">
        <title>Microsymbionts genomes from the relict species Vavilovia formosa.</title>
        <authorList>
            <person name="Chirak E."/>
            <person name="Kimeklis A."/>
            <person name="Kopat V."/>
            <person name="Andronov E."/>
        </authorList>
    </citation>
    <scope>NUCLEOTIDE SEQUENCE [LARGE SCALE GENOMIC DNA]</scope>
    <source>
        <strain evidence="3">Vaf12</strain>
    </source>
</reference>
<dbReference type="SUPFAM" id="SSF54001">
    <property type="entry name" value="Cysteine proteinases"/>
    <property type="match status" value="1"/>
</dbReference>
<dbReference type="RefSeq" id="WP_062944667.1">
    <property type="nucleotide sequence ID" value="NZ_CP171844.1"/>
</dbReference>